<dbReference type="Proteomes" id="UP000727407">
    <property type="component" value="Unassembled WGS sequence"/>
</dbReference>
<evidence type="ECO:0000313" key="3">
    <source>
        <dbReference type="Proteomes" id="UP000727407"/>
    </source>
</evidence>
<dbReference type="EMBL" id="QNUK01000893">
    <property type="protein sequence ID" value="KAF5888922.1"/>
    <property type="molecule type" value="Genomic_DNA"/>
</dbReference>
<evidence type="ECO:0000313" key="2">
    <source>
        <dbReference type="EMBL" id="KAF5888922.1"/>
    </source>
</evidence>
<feature type="compositionally biased region" description="Acidic residues" evidence="1">
    <location>
        <begin position="39"/>
        <end position="51"/>
    </location>
</feature>
<comment type="caution">
    <text evidence="2">The sequence shown here is derived from an EMBL/GenBank/DDBJ whole genome shotgun (WGS) entry which is preliminary data.</text>
</comment>
<proteinExistence type="predicted"/>
<gene>
    <name evidence="2" type="ORF">DAT39_021372</name>
</gene>
<feature type="non-terminal residue" evidence="2">
    <location>
        <position position="79"/>
    </location>
</feature>
<organism evidence="2 3">
    <name type="scientific">Clarias magur</name>
    <name type="common">Asian catfish</name>
    <name type="synonym">Macropteronotus magur</name>
    <dbReference type="NCBI Taxonomy" id="1594786"/>
    <lineage>
        <taxon>Eukaryota</taxon>
        <taxon>Metazoa</taxon>
        <taxon>Chordata</taxon>
        <taxon>Craniata</taxon>
        <taxon>Vertebrata</taxon>
        <taxon>Euteleostomi</taxon>
        <taxon>Actinopterygii</taxon>
        <taxon>Neopterygii</taxon>
        <taxon>Teleostei</taxon>
        <taxon>Ostariophysi</taxon>
        <taxon>Siluriformes</taxon>
        <taxon>Clariidae</taxon>
        <taxon>Clarias</taxon>
    </lineage>
</organism>
<accession>A0A8J4U363</accession>
<name>A0A8J4U363_CLAMG</name>
<keyword evidence="3" id="KW-1185">Reference proteome</keyword>
<protein>
    <submittedName>
        <fullName evidence="2">Uncharacterized protein</fullName>
    </submittedName>
</protein>
<sequence length="79" mass="8830">DTRAPRDVENSDTNSSGQEPREERESAGVEETTVHQAETEDEPMNEMEQDDAAGAKINENTPDEGLEQARQVTERERGE</sequence>
<dbReference type="AlphaFoldDB" id="A0A8J4U363"/>
<reference evidence="2" key="1">
    <citation type="submission" date="2020-07" db="EMBL/GenBank/DDBJ databases">
        <title>Clarias magur genome sequencing, assembly and annotation.</title>
        <authorList>
            <person name="Kushwaha B."/>
            <person name="Kumar R."/>
            <person name="Das P."/>
            <person name="Joshi C.G."/>
            <person name="Kumar D."/>
            <person name="Nagpure N.S."/>
            <person name="Pandey M."/>
            <person name="Agarwal S."/>
            <person name="Srivastava S."/>
            <person name="Singh M."/>
            <person name="Sahoo L."/>
            <person name="Jayasankar P."/>
            <person name="Meher P.K."/>
            <person name="Koringa P.G."/>
            <person name="Iquebal M.A."/>
            <person name="Das S.P."/>
            <person name="Bit A."/>
            <person name="Patnaik S."/>
            <person name="Patel N."/>
            <person name="Shah T.M."/>
            <person name="Hinsu A."/>
            <person name="Jena J.K."/>
        </authorList>
    </citation>
    <scope>NUCLEOTIDE SEQUENCE</scope>
    <source>
        <strain evidence="2">CIFAMagur01</strain>
        <tissue evidence="2">Testis</tissue>
    </source>
</reference>
<feature type="region of interest" description="Disordered" evidence="1">
    <location>
        <begin position="1"/>
        <end position="79"/>
    </location>
</feature>
<feature type="non-terminal residue" evidence="2">
    <location>
        <position position="1"/>
    </location>
</feature>
<evidence type="ECO:0000256" key="1">
    <source>
        <dbReference type="SAM" id="MobiDB-lite"/>
    </source>
</evidence>